<dbReference type="PANTHER" id="PTHR34611:SF2">
    <property type="entry name" value="INACTIVE RECOMBINATION-PROMOTING NUCLEASE-LIKE PROTEIN RPNE-RELATED"/>
    <property type="match status" value="1"/>
</dbReference>
<accession>A0ABX5UTU5</accession>
<protein>
    <submittedName>
        <fullName evidence="3">Rpn family recombination-promoting nuclease/putative transposase</fullName>
    </submittedName>
</protein>
<evidence type="ECO:0000259" key="2">
    <source>
        <dbReference type="Pfam" id="PF04754"/>
    </source>
</evidence>
<dbReference type="Proteomes" id="UP000303847">
    <property type="component" value="Chromosome"/>
</dbReference>
<feature type="domain" description="Transposase (putative) YhgA-like" evidence="2">
    <location>
        <begin position="3"/>
        <end position="195"/>
    </location>
</feature>
<name>A0ABX5UTU5_9GAMM</name>
<evidence type="ECO:0000256" key="1">
    <source>
        <dbReference type="ARBA" id="ARBA00009787"/>
    </source>
</evidence>
<dbReference type="EMBL" id="CP034036">
    <property type="protein sequence ID" value="QCR02849.1"/>
    <property type="molecule type" value="Genomic_DNA"/>
</dbReference>
<dbReference type="Pfam" id="PF04754">
    <property type="entry name" value="Transposase_31"/>
    <property type="match status" value="1"/>
</dbReference>
<comment type="similarity">
    <text evidence="1">Belongs to the Rpn/YhgA-like nuclease family.</text>
</comment>
<dbReference type="InterPro" id="IPR010106">
    <property type="entry name" value="RpnA"/>
</dbReference>
<gene>
    <name evidence="3" type="ORF">EH206_00605</name>
</gene>
<reference evidence="3 4" key="1">
    <citation type="submission" date="2018-11" db="EMBL/GenBank/DDBJ databases">
        <title>Genome sequences of Brenneria nigrifluens and Brenneria rubrifaciens.</title>
        <authorList>
            <person name="Poret-Peterson A.T."/>
            <person name="McClean A.E."/>
            <person name="Kluepfel D.A."/>
        </authorList>
    </citation>
    <scope>NUCLEOTIDE SEQUENCE [LARGE SCALE GENOMIC DNA]</scope>
    <source>
        <strain evidence="3 4">ATCC 13028</strain>
    </source>
</reference>
<dbReference type="RefSeq" id="WP_009110901.1">
    <property type="nucleotide sequence ID" value="NZ_CP034036.1"/>
</dbReference>
<dbReference type="NCBIfam" id="TIGR01784">
    <property type="entry name" value="T_den_put_tspse"/>
    <property type="match status" value="1"/>
</dbReference>
<dbReference type="InterPro" id="IPR051699">
    <property type="entry name" value="Rpn/YhgA-like_nuclease"/>
</dbReference>
<evidence type="ECO:0000313" key="3">
    <source>
        <dbReference type="EMBL" id="QCR02849.1"/>
    </source>
</evidence>
<keyword evidence="4" id="KW-1185">Reference proteome</keyword>
<evidence type="ECO:0000313" key="4">
    <source>
        <dbReference type="Proteomes" id="UP000303847"/>
    </source>
</evidence>
<sequence>MQSHDKVFKLFLSDIDVARDFLSIHLPPDIGERCDFNTLQLESASFVDEALRARLSDMLYSLQTTAGTGYIYCLIEHQSKPENMMAFRMIRYCLAAMQQHLEQGHKQLPLVVPLLFYQGERSPYPYSLRWLDAFDDPVLATRIYIKAFPLIDLTVTSDEEIKTHRRAALLELVQKHIRTRDMLELARDIGLLFERWQVPLRQKRALLYYIAQTGNTSRPADFIEMVAEPLSTDREEIMTIAQQLKQIGFEEGMQAGVIQGREQGIEQGIEQGMKASARQIAHQLLLTGMAREQVQQITRLSDEEMAQLALSANI</sequence>
<dbReference type="PANTHER" id="PTHR34611">
    <property type="match status" value="1"/>
</dbReference>
<organism evidence="3 4">
    <name type="scientific">Brenneria nigrifluens DSM 30175 = ATCC 13028</name>
    <dbReference type="NCBI Taxonomy" id="1121120"/>
    <lineage>
        <taxon>Bacteria</taxon>
        <taxon>Pseudomonadati</taxon>
        <taxon>Pseudomonadota</taxon>
        <taxon>Gammaproteobacteria</taxon>
        <taxon>Enterobacterales</taxon>
        <taxon>Pectobacteriaceae</taxon>
        <taxon>Brenneria</taxon>
    </lineage>
</organism>
<dbReference type="InterPro" id="IPR006842">
    <property type="entry name" value="Transposase_31"/>
</dbReference>
<proteinExistence type="inferred from homology"/>